<sequence length="109" mass="12028">MTLNGGVLQLCKKFDVKNLSVDIPNFEKANIRTGGYGIIDVAWKDDNEVWAVGGSGSLWSSRDGGKNFKFNASADNIRGNLYRCKFYENKRGFVLGSDGVLLRYAGKNV</sequence>
<accession>A0A0G4HVA8</accession>
<dbReference type="InterPro" id="IPR028203">
    <property type="entry name" value="PSII_CF48-like_dom"/>
</dbReference>
<dbReference type="SUPFAM" id="SSF110296">
    <property type="entry name" value="Oligoxyloglucan reducing end-specific cellobiohydrolase"/>
    <property type="match status" value="1"/>
</dbReference>
<evidence type="ECO:0000259" key="1">
    <source>
        <dbReference type="Pfam" id="PF14870"/>
    </source>
</evidence>
<name>A0A0G4HVA8_9ALVE</name>
<dbReference type="PANTHER" id="PTHR47199">
    <property type="entry name" value="PHOTOSYSTEM II STABILITY/ASSEMBLY FACTOR HCF136, CHLOROPLASTIC"/>
    <property type="match status" value="1"/>
</dbReference>
<dbReference type="PANTHER" id="PTHR47199:SF2">
    <property type="entry name" value="PHOTOSYSTEM II STABILITY_ASSEMBLY FACTOR HCF136, CHLOROPLASTIC"/>
    <property type="match status" value="1"/>
</dbReference>
<organism evidence="2">
    <name type="scientific">Chromera velia CCMP2878</name>
    <dbReference type="NCBI Taxonomy" id="1169474"/>
    <lineage>
        <taxon>Eukaryota</taxon>
        <taxon>Sar</taxon>
        <taxon>Alveolata</taxon>
        <taxon>Colpodellida</taxon>
        <taxon>Chromeraceae</taxon>
        <taxon>Chromera</taxon>
    </lineage>
</organism>
<reference evidence="2" key="1">
    <citation type="submission" date="2014-11" db="EMBL/GenBank/DDBJ databases">
        <authorList>
            <person name="Otto D Thomas"/>
            <person name="Naeem Raeece"/>
        </authorList>
    </citation>
    <scope>NUCLEOTIDE SEQUENCE</scope>
</reference>
<evidence type="ECO:0000313" key="2">
    <source>
        <dbReference type="EMBL" id="CEM48410.1"/>
    </source>
</evidence>
<dbReference type="Pfam" id="PF14870">
    <property type="entry name" value="PSII_BNR"/>
    <property type="match status" value="1"/>
</dbReference>
<feature type="domain" description="Photosynthesis system II assembly factor Ycf48/Hcf136-like" evidence="1">
    <location>
        <begin position="2"/>
        <end position="104"/>
    </location>
</feature>
<protein>
    <recommendedName>
        <fullName evidence="1">Photosynthesis system II assembly factor Ycf48/Hcf136-like domain-containing protein</fullName>
    </recommendedName>
</protein>
<dbReference type="AlphaFoldDB" id="A0A0G4HVA8"/>
<gene>
    <name evidence="2" type="ORF">Cvel_32212</name>
</gene>
<dbReference type="VEuPathDB" id="CryptoDB:Cvel_32212"/>
<proteinExistence type="predicted"/>
<dbReference type="EMBL" id="CDMZ01004025">
    <property type="protein sequence ID" value="CEM48410.1"/>
    <property type="molecule type" value="Genomic_DNA"/>
</dbReference>